<evidence type="ECO:0000256" key="1">
    <source>
        <dbReference type="ARBA" id="ARBA00004120"/>
    </source>
</evidence>
<accession>A0A6P6IAE8</accession>
<organism evidence="9 10">
    <name type="scientific">Puma concolor</name>
    <name type="common">Mountain lion</name>
    <name type="synonym">Felis concolor</name>
    <dbReference type="NCBI Taxonomy" id="9696"/>
    <lineage>
        <taxon>Eukaryota</taxon>
        <taxon>Metazoa</taxon>
        <taxon>Chordata</taxon>
        <taxon>Craniata</taxon>
        <taxon>Vertebrata</taxon>
        <taxon>Euteleostomi</taxon>
        <taxon>Mammalia</taxon>
        <taxon>Eutheria</taxon>
        <taxon>Laurasiatheria</taxon>
        <taxon>Carnivora</taxon>
        <taxon>Feliformia</taxon>
        <taxon>Felidae</taxon>
        <taxon>Felinae</taxon>
        <taxon>Puma</taxon>
    </lineage>
</organism>
<feature type="compositionally biased region" description="Acidic residues" evidence="8">
    <location>
        <begin position="31"/>
        <end position="53"/>
    </location>
</feature>
<sequence length="239" mass="26777">MADNSSDEYEEENNKEKKKPSQLTPQRGFSENDDDDDDDSSETDTDEDDDDEEHGAPLEGAYDPTDYEHLPVSAEIKELFQYISRYTPQMIDLDHKLKPFIPDFIPAVGDIDAFLKVPRPDGKPDNLGLLVLDEPSTKQSDPTVLSLWLTENSKQHNVTVSLPTAEIDCSLAEYIDMICAILDIPVYKSRIQSLHLLFSLYSEFKNSQHFKALAEGKKAFTPPSNSASQAGDAETLIFS</sequence>
<dbReference type="Pfam" id="PF12317">
    <property type="entry name" value="IFT46_B_C"/>
    <property type="match status" value="2"/>
</dbReference>
<feature type="compositionally biased region" description="Acidic residues" evidence="8">
    <location>
        <begin position="1"/>
        <end position="13"/>
    </location>
</feature>
<dbReference type="PANTHER" id="PTHR13376:SF0">
    <property type="entry name" value="INTRAFLAGELLAR TRANSPORT PROTEIN 46 HOMOLOG"/>
    <property type="match status" value="1"/>
</dbReference>
<evidence type="ECO:0000313" key="9">
    <source>
        <dbReference type="Proteomes" id="UP000515131"/>
    </source>
</evidence>
<evidence type="ECO:0000256" key="4">
    <source>
        <dbReference type="ARBA" id="ARBA00022490"/>
    </source>
</evidence>
<dbReference type="GO" id="GO:0042073">
    <property type="term" value="P:intraciliary transport"/>
    <property type="evidence" value="ECO:0007669"/>
    <property type="project" value="InterPro"/>
</dbReference>
<dbReference type="GO" id="GO:0031514">
    <property type="term" value="C:motile cilium"/>
    <property type="evidence" value="ECO:0007669"/>
    <property type="project" value="TreeGrafter"/>
</dbReference>
<dbReference type="AlphaFoldDB" id="A0A6P6IAE8"/>
<evidence type="ECO:0000256" key="6">
    <source>
        <dbReference type="ARBA" id="ARBA00023212"/>
    </source>
</evidence>
<gene>
    <name evidence="10" type="primary">IFT46</name>
</gene>
<dbReference type="CTD" id="56912"/>
<comment type="similarity">
    <text evidence="2">Belongs to the IFT46 family.</text>
</comment>
<dbReference type="InterPro" id="IPR022088">
    <property type="entry name" value="Intraflagellar_transp_cmplxB"/>
</dbReference>
<keyword evidence="6" id="KW-0206">Cytoskeleton</keyword>
<protein>
    <recommendedName>
        <fullName evidence="3">Intraflagellar transport protein 46 homolog</fullName>
    </recommendedName>
</protein>
<keyword evidence="7" id="KW-0966">Cell projection</keyword>
<reference evidence="10" key="1">
    <citation type="submission" date="2025-08" db="UniProtKB">
        <authorList>
            <consortium name="RefSeq"/>
        </authorList>
    </citation>
    <scope>IDENTIFICATION</scope>
    <source>
        <tissue evidence="10">Blood</tissue>
    </source>
</reference>
<keyword evidence="5" id="KW-0969">Cilium</keyword>
<evidence type="ECO:0000256" key="5">
    <source>
        <dbReference type="ARBA" id="ARBA00023069"/>
    </source>
</evidence>
<evidence type="ECO:0000256" key="3">
    <source>
        <dbReference type="ARBA" id="ARBA00017206"/>
    </source>
</evidence>
<dbReference type="PANTHER" id="PTHR13376">
    <property type="entry name" value="INTRAFLAGELLAR TRANSPORT PROTEIN 46 HOMOLOG"/>
    <property type="match status" value="1"/>
</dbReference>
<evidence type="ECO:0000256" key="2">
    <source>
        <dbReference type="ARBA" id="ARBA00007700"/>
    </source>
</evidence>
<evidence type="ECO:0000256" key="8">
    <source>
        <dbReference type="SAM" id="MobiDB-lite"/>
    </source>
</evidence>
<dbReference type="GeneID" id="112865846"/>
<dbReference type="GO" id="GO:0030992">
    <property type="term" value="C:intraciliary transport particle B"/>
    <property type="evidence" value="ECO:0007669"/>
    <property type="project" value="TreeGrafter"/>
</dbReference>
<dbReference type="KEGG" id="pcoo:112865846"/>
<dbReference type="GO" id="GO:0005815">
    <property type="term" value="C:microtubule organizing center"/>
    <property type="evidence" value="ECO:0007669"/>
    <property type="project" value="TreeGrafter"/>
</dbReference>
<feature type="region of interest" description="Disordered" evidence="8">
    <location>
        <begin position="1"/>
        <end position="66"/>
    </location>
</feature>
<name>A0A6P6IAE8_PUMCO</name>
<proteinExistence type="inferred from homology"/>
<dbReference type="RefSeq" id="XP_025784679.1">
    <property type="nucleotide sequence ID" value="XM_025928894.1"/>
</dbReference>
<evidence type="ECO:0000313" key="10">
    <source>
        <dbReference type="RefSeq" id="XP_025784679.1"/>
    </source>
</evidence>
<dbReference type="GO" id="GO:0060271">
    <property type="term" value="P:cilium assembly"/>
    <property type="evidence" value="ECO:0007669"/>
    <property type="project" value="TreeGrafter"/>
</dbReference>
<dbReference type="Proteomes" id="UP000515131">
    <property type="component" value="Unplaced"/>
</dbReference>
<keyword evidence="9" id="KW-1185">Reference proteome</keyword>
<keyword evidence="4" id="KW-0963">Cytoplasm</keyword>
<comment type="subcellular location">
    <subcellularLocation>
        <location evidence="1">Cytoplasm</location>
        <location evidence="1">Cytoskeleton</location>
        <location evidence="1">Cilium basal body</location>
    </subcellularLocation>
</comment>
<evidence type="ECO:0000256" key="7">
    <source>
        <dbReference type="ARBA" id="ARBA00023273"/>
    </source>
</evidence>